<evidence type="ECO:0000256" key="1">
    <source>
        <dbReference type="ARBA" id="ARBA00006820"/>
    </source>
</evidence>
<feature type="compositionally biased region" description="Low complexity" evidence="6">
    <location>
        <begin position="584"/>
        <end position="608"/>
    </location>
</feature>
<feature type="region of interest" description="Disordered" evidence="6">
    <location>
        <begin position="167"/>
        <end position="245"/>
    </location>
</feature>
<feature type="compositionally biased region" description="Basic and acidic residues" evidence="6">
    <location>
        <begin position="561"/>
        <end position="572"/>
    </location>
</feature>
<proteinExistence type="inferred from homology"/>
<evidence type="ECO:0000256" key="4">
    <source>
        <dbReference type="ARBA" id="ARBA00022840"/>
    </source>
</evidence>
<dbReference type="SUPFAM" id="SSF56059">
    <property type="entry name" value="Glutathione synthetase ATP-binding domain-like"/>
    <property type="match status" value="1"/>
</dbReference>
<keyword evidence="8" id="KW-1185">Reference proteome</keyword>
<dbReference type="PROSITE" id="PS51221">
    <property type="entry name" value="TTL"/>
    <property type="match status" value="1"/>
</dbReference>
<evidence type="ECO:0000313" key="7">
    <source>
        <dbReference type="EMBL" id="GLI70118.1"/>
    </source>
</evidence>
<name>A0ABQ5SKX9_9CHLO</name>
<feature type="region of interest" description="Disordered" evidence="6">
    <location>
        <begin position="130"/>
        <end position="152"/>
    </location>
</feature>
<feature type="compositionally biased region" description="Low complexity" evidence="6">
    <location>
        <begin position="405"/>
        <end position="414"/>
    </location>
</feature>
<feature type="region of interest" description="Disordered" evidence="6">
    <location>
        <begin position="1175"/>
        <end position="1226"/>
    </location>
</feature>
<sequence length="1541" mass="160483">MPQAQWVLDAACSAENVQSSLNGPCSPQRLRRGPGVLQLDLRGVPAVPGRGASSQAVAPTAQWKPAHSYKTSIAADSHGSSVHQPYSALLLSVCTAGNASPTLPTNCSAGGRVTASTASNAMIVLSPGCSRAPVQSPTDSVVPSQLDQRNRPLATRPAAAGGLTRMAAGQTPSQAAASSPSAGGPGATSALVSRSITYNPLLPRQRSPSAGRRRPPVELGPQEQPQPSSTGIAPKPKNSAGNRRVTSNGNAAAALQCSSPLVGTDAADSVCPRAVETTKLANMALGQRQSSMAAAAAVPPPLVSLYGCHPEELVTPITTALDGAAAATVMAMAAEVRSPQSPGVNGTDGSAGSRSGSGSGGMPNAASQGVDFASSHASTAGIGAGPELPRNRSGFGEYRDGGDSSGWWTSSSARARADSSDLRPSSAQRPRHEGVCATSPSQHSSPSLMSATMQTALAVLGAGLPLPPSPLGGHPGHGREGGAARPQPLTPPPASVSSTSSSGLPPRLSSPVPRRAAHSSASGTEDSALEYFGVYEGDALSAEDRESDEEDGEEDEAAEDVDGKECRDEHFPWHVGSARGVRSTANVHAVRRAAAVTAAAAATGQRARPGPPSPQRQQQQRQQQALPWSLQRPPSGRPPPPPHPPGVPVLRRQSSLDVAAAAAAATSSIYGSASAGSKEGSASEAGSRPGTASSAWSGYDLLQPPELKLRSGRGRSFDNMPAVGDPRDTGAGGNGGKASGVDGVTVTSSSLGAGAARRRAASNPRDAVALEVCYRGGKAHGSSLSRCSSAVSHRGPAASERTAVQTLALLATLVMASPESPSAASVSSSGGGVCAARRKRAEVSTGRNRKTAGGSGTTTPHRALHPAVLALTDLTPTLPSDQMRTDRILTDEKGRPFPYIQPPAFPGTCPTIAFAGSAVEKHQRGLQPLLSLTLYVKYGGVANTPVRTAFKEGGLRPTRKGKRWVVQWGGILDASALAKLHSFQRVNHFPVRSSVHMHIQHRTGTWELGHKGHLYRNVYNARRRARSPAAEAFDIVPRFYIMPRDYEEFRADVERFPDRLYIQKPTNSSRGRGIRMVTRPEAISRDAKDVLVQHYISNPLLLNGFKFDMRVYAAATCLDPLRLYVFPDGLARLATEPYSADKANLTKRCVHLTNYSVNKKSAKFLKAQPLIPQLQTQTQGQQPGGVGEGGGGGTLSSTSSALPSALPSSSSSSYSHQPSDPSSECDGSKWSLAGLRYYLESKGMGPGWNVVWRQVCDIVVAAVIAAEPRMNTEFKMKVPHRNNCFEVWGFDIMLTDTFRAWLIEANTCPSLAADSKLDMRVKCSMVSELMHLLGPVPYDVEVYEKAVEAKRQARLTGLPVSNAAVARQAASSGGGGGGGDDEAPPTPTLGAQQSFGQSVGGGASSGGSGGGPGSAVVQPKSLHELDAIDFTTLSPAELPDVVLEAEAEMARRCSWQRVFPCEYEPTRYLNLFETPRLNNLLLCKYYAQTSGNCGDLFRRPGSVSRGGPRVVPGGVSGGGAPGISWGGGRPVSREWRPGGGG</sequence>
<evidence type="ECO:0000256" key="3">
    <source>
        <dbReference type="ARBA" id="ARBA00022741"/>
    </source>
</evidence>
<feature type="compositionally biased region" description="Low complexity" evidence="6">
    <location>
        <begin position="167"/>
        <end position="190"/>
    </location>
</feature>
<dbReference type="Proteomes" id="UP001165090">
    <property type="component" value="Unassembled WGS sequence"/>
</dbReference>
<feature type="compositionally biased region" description="Basic and acidic residues" evidence="6">
    <location>
        <begin position="1531"/>
        <end position="1541"/>
    </location>
</feature>
<feature type="compositionally biased region" description="Acidic residues" evidence="6">
    <location>
        <begin position="545"/>
        <end position="560"/>
    </location>
</feature>
<feature type="compositionally biased region" description="Gly residues" evidence="6">
    <location>
        <begin position="1398"/>
        <end position="1413"/>
    </location>
</feature>
<comment type="similarity">
    <text evidence="1">Belongs to the tubulin--tyrosine ligase family.</text>
</comment>
<feature type="compositionally biased region" description="Pro residues" evidence="6">
    <location>
        <begin position="635"/>
        <end position="647"/>
    </location>
</feature>
<accession>A0ABQ5SKX9</accession>
<feature type="compositionally biased region" description="Low complexity" evidence="6">
    <location>
        <begin position="615"/>
        <end position="634"/>
    </location>
</feature>
<organism evidence="7 8">
    <name type="scientific">Volvox africanus</name>
    <dbReference type="NCBI Taxonomy" id="51714"/>
    <lineage>
        <taxon>Eukaryota</taxon>
        <taxon>Viridiplantae</taxon>
        <taxon>Chlorophyta</taxon>
        <taxon>core chlorophytes</taxon>
        <taxon>Chlorophyceae</taxon>
        <taxon>CS clade</taxon>
        <taxon>Chlamydomonadales</taxon>
        <taxon>Volvocaceae</taxon>
        <taxon>Volvox</taxon>
    </lineage>
</organism>
<feature type="region of interest" description="Disordered" evidence="6">
    <location>
        <begin position="337"/>
        <end position="448"/>
    </location>
</feature>
<feature type="compositionally biased region" description="Low complexity" evidence="6">
    <location>
        <begin position="655"/>
        <end position="687"/>
    </location>
</feature>
<keyword evidence="4" id="KW-0067">ATP-binding</keyword>
<evidence type="ECO:0000313" key="8">
    <source>
        <dbReference type="Proteomes" id="UP001165090"/>
    </source>
</evidence>
<evidence type="ECO:0000256" key="5">
    <source>
        <dbReference type="ARBA" id="ARBA00030445"/>
    </source>
</evidence>
<feature type="region of interest" description="Disordered" evidence="6">
    <location>
        <begin position="1504"/>
        <end position="1541"/>
    </location>
</feature>
<feature type="compositionally biased region" description="Low complexity" evidence="6">
    <location>
        <begin position="1195"/>
        <end position="1222"/>
    </location>
</feature>
<gene>
    <name evidence="7" type="ORF">VaNZ11_014924</name>
</gene>
<feature type="compositionally biased region" description="Low complexity" evidence="6">
    <location>
        <begin position="1504"/>
        <end position="1513"/>
    </location>
</feature>
<feature type="region of interest" description="Disordered" evidence="6">
    <location>
        <begin position="464"/>
        <end position="743"/>
    </location>
</feature>
<dbReference type="InterPro" id="IPR004344">
    <property type="entry name" value="TTL/TTLL_fam"/>
</dbReference>
<feature type="compositionally biased region" description="Low complexity" evidence="6">
    <location>
        <begin position="439"/>
        <end position="448"/>
    </location>
</feature>
<keyword evidence="3" id="KW-0547">Nucleotide-binding</keyword>
<evidence type="ECO:0000256" key="2">
    <source>
        <dbReference type="ARBA" id="ARBA00022598"/>
    </source>
</evidence>
<feature type="region of interest" description="Disordered" evidence="6">
    <location>
        <begin position="1366"/>
        <end position="1417"/>
    </location>
</feature>
<dbReference type="Pfam" id="PF03133">
    <property type="entry name" value="TTL"/>
    <property type="match status" value="2"/>
</dbReference>
<reference evidence="7 8" key="1">
    <citation type="journal article" date="2023" name="IScience">
        <title>Expanded male sex-determining region conserved during the evolution of homothallism in the green alga Volvox.</title>
        <authorList>
            <person name="Yamamoto K."/>
            <person name="Matsuzaki R."/>
            <person name="Mahakham W."/>
            <person name="Heman W."/>
            <person name="Sekimoto H."/>
            <person name="Kawachi M."/>
            <person name="Minakuchi Y."/>
            <person name="Toyoda A."/>
            <person name="Nozaki H."/>
        </authorList>
    </citation>
    <scope>NUCLEOTIDE SEQUENCE [LARGE SCALE GENOMIC DNA]</scope>
    <source>
        <strain evidence="7 8">NIES-4468</strain>
    </source>
</reference>
<evidence type="ECO:0000256" key="6">
    <source>
        <dbReference type="SAM" id="MobiDB-lite"/>
    </source>
</evidence>
<dbReference type="EMBL" id="BSDZ01000089">
    <property type="protein sequence ID" value="GLI70118.1"/>
    <property type="molecule type" value="Genomic_DNA"/>
</dbReference>
<protein>
    <recommendedName>
        <fullName evidence="5">Tubulin--tyrosine ligase-like protein 9</fullName>
    </recommendedName>
</protein>
<feature type="compositionally biased region" description="Gly residues" evidence="6">
    <location>
        <begin position="1182"/>
        <end position="1194"/>
    </location>
</feature>
<feature type="compositionally biased region" description="Gly residues" evidence="6">
    <location>
        <begin position="1514"/>
        <end position="1529"/>
    </location>
</feature>
<feature type="region of interest" description="Disordered" evidence="6">
    <location>
        <begin position="837"/>
        <end position="861"/>
    </location>
</feature>
<feature type="compositionally biased region" description="Polar residues" evidence="6">
    <location>
        <begin position="133"/>
        <end position="147"/>
    </location>
</feature>
<keyword evidence="2" id="KW-0436">Ligase</keyword>
<dbReference type="PANTHER" id="PTHR12241:SF39">
    <property type="entry name" value="TUBULIN POLYGLUTAMYLASE TTLL9-RELATED"/>
    <property type="match status" value="1"/>
</dbReference>
<feature type="compositionally biased region" description="Polar residues" evidence="6">
    <location>
        <begin position="338"/>
        <end position="348"/>
    </location>
</feature>
<comment type="caution">
    <text evidence="7">The sequence shown here is derived from an EMBL/GenBank/DDBJ whole genome shotgun (WGS) entry which is preliminary data.</text>
</comment>
<dbReference type="Gene3D" id="3.30.470.20">
    <property type="entry name" value="ATP-grasp fold, B domain"/>
    <property type="match status" value="1"/>
</dbReference>
<dbReference type="PANTHER" id="PTHR12241">
    <property type="entry name" value="TUBULIN POLYGLUTAMYLASE"/>
    <property type="match status" value="1"/>
</dbReference>
<feature type="compositionally biased region" description="Low complexity" evidence="6">
    <location>
        <begin position="495"/>
        <end position="514"/>
    </location>
</feature>